<dbReference type="GO" id="GO:0043130">
    <property type="term" value="F:ubiquitin binding"/>
    <property type="evidence" value="ECO:0000318"/>
    <property type="project" value="GO_Central"/>
</dbReference>
<dbReference type="eggNOG" id="ENOG502SCTE">
    <property type="taxonomic scope" value="Eukaryota"/>
</dbReference>
<dbReference type="Proteomes" id="UP000008311">
    <property type="component" value="Unassembled WGS sequence"/>
</dbReference>
<protein>
    <recommendedName>
        <fullName evidence="1">Ubiquitin-like domain-containing protein</fullName>
    </recommendedName>
</protein>
<name>B9SZL6_RICCO</name>
<evidence type="ECO:0000313" key="2">
    <source>
        <dbReference type="EMBL" id="EEF30947.1"/>
    </source>
</evidence>
<dbReference type="InterPro" id="IPR000626">
    <property type="entry name" value="Ubiquitin-like_dom"/>
</dbReference>
<accession>B9SZL6</accession>
<dbReference type="AlphaFoldDB" id="B9SZL6"/>
<dbReference type="GO" id="GO:0005829">
    <property type="term" value="C:cytosol"/>
    <property type="evidence" value="ECO:0000318"/>
    <property type="project" value="GO_Central"/>
</dbReference>
<dbReference type="InterPro" id="IPR029071">
    <property type="entry name" value="Ubiquitin-like_domsf"/>
</dbReference>
<feature type="domain" description="Ubiquitin-like" evidence="1">
    <location>
        <begin position="1"/>
        <end position="71"/>
    </location>
</feature>
<dbReference type="Pfam" id="PF00240">
    <property type="entry name" value="ubiquitin"/>
    <property type="match status" value="2"/>
</dbReference>
<dbReference type="SMART" id="SM00213">
    <property type="entry name" value="UBQ"/>
    <property type="match status" value="2"/>
</dbReference>
<dbReference type="PROSITE" id="PS50053">
    <property type="entry name" value="UBIQUITIN_2"/>
    <property type="match status" value="2"/>
</dbReference>
<dbReference type="Gene3D" id="3.10.20.90">
    <property type="entry name" value="Phosphatidylinositol 3-kinase Catalytic Subunit, Chain A, domain 1"/>
    <property type="match status" value="2"/>
</dbReference>
<dbReference type="CDD" id="cd17039">
    <property type="entry name" value="Ubl_ubiquitin_like"/>
    <property type="match status" value="2"/>
</dbReference>
<evidence type="ECO:0000313" key="3">
    <source>
        <dbReference type="Proteomes" id="UP000008311"/>
    </source>
</evidence>
<dbReference type="GO" id="GO:0043161">
    <property type="term" value="P:proteasome-mediated ubiquitin-dependent protein catabolic process"/>
    <property type="evidence" value="ECO:0000318"/>
    <property type="project" value="GO_Central"/>
</dbReference>
<dbReference type="GO" id="GO:0031593">
    <property type="term" value="F:polyubiquitin modification-dependent protein binding"/>
    <property type="evidence" value="ECO:0000318"/>
    <property type="project" value="GO_Central"/>
</dbReference>
<dbReference type="SUPFAM" id="SSF54236">
    <property type="entry name" value="Ubiquitin-like"/>
    <property type="match status" value="2"/>
</dbReference>
<sequence>MVLLRITKHVTAELEMPLNATIYELKREIEARFDVEVAKQTLCHGDVVLEDDSSIGSYNFEELTNLELSVTPDHAPPLAPKFSILVCSCTKEMEVNVRETHTVAHLKEKLERRWGVFHGNISLIHASREMEDDDHTLSEYGVSEGSEIEFVLTNVEAR</sequence>
<dbReference type="PANTHER" id="PTHR10621">
    <property type="entry name" value="UV EXCISION REPAIR PROTEIN RAD23"/>
    <property type="match status" value="1"/>
</dbReference>
<gene>
    <name evidence="2" type="ORF">RCOM_1257300</name>
</gene>
<dbReference type="GO" id="GO:0070628">
    <property type="term" value="F:proteasome binding"/>
    <property type="evidence" value="ECO:0000318"/>
    <property type="project" value="GO_Central"/>
</dbReference>
<keyword evidence="3" id="KW-1185">Reference proteome</keyword>
<organism evidence="2 3">
    <name type="scientific">Ricinus communis</name>
    <name type="common">Castor bean</name>
    <dbReference type="NCBI Taxonomy" id="3988"/>
    <lineage>
        <taxon>Eukaryota</taxon>
        <taxon>Viridiplantae</taxon>
        <taxon>Streptophyta</taxon>
        <taxon>Embryophyta</taxon>
        <taxon>Tracheophyta</taxon>
        <taxon>Spermatophyta</taxon>
        <taxon>Magnoliopsida</taxon>
        <taxon>eudicotyledons</taxon>
        <taxon>Gunneridae</taxon>
        <taxon>Pentapetalae</taxon>
        <taxon>rosids</taxon>
        <taxon>fabids</taxon>
        <taxon>Malpighiales</taxon>
        <taxon>Euphorbiaceae</taxon>
        <taxon>Acalyphoideae</taxon>
        <taxon>Acalypheae</taxon>
        <taxon>Ricinus</taxon>
    </lineage>
</organism>
<reference evidence="3" key="1">
    <citation type="journal article" date="2010" name="Nat. Biotechnol.">
        <title>Draft genome sequence of the oilseed species Ricinus communis.</title>
        <authorList>
            <person name="Chan A.P."/>
            <person name="Crabtree J."/>
            <person name="Zhao Q."/>
            <person name="Lorenzi H."/>
            <person name="Orvis J."/>
            <person name="Puiu D."/>
            <person name="Melake-Berhan A."/>
            <person name="Jones K.M."/>
            <person name="Redman J."/>
            <person name="Chen G."/>
            <person name="Cahoon E.B."/>
            <person name="Gedil M."/>
            <person name="Stanke M."/>
            <person name="Haas B.J."/>
            <person name="Wortman J.R."/>
            <person name="Fraser-Liggett C.M."/>
            <person name="Ravel J."/>
            <person name="Rabinowicz P.D."/>
        </authorList>
    </citation>
    <scope>NUCLEOTIDE SEQUENCE [LARGE SCALE GENOMIC DNA]</scope>
    <source>
        <strain evidence="3">cv. Hale</strain>
    </source>
</reference>
<dbReference type="STRING" id="3988.B9SZL6"/>
<feature type="domain" description="Ubiquitin-like" evidence="1">
    <location>
        <begin position="82"/>
        <end position="157"/>
    </location>
</feature>
<dbReference type="PANTHER" id="PTHR10621:SF63">
    <property type="entry name" value="UBIQUITIN-LIKE DOMAIN-CONTAINING PROTEIN"/>
    <property type="match status" value="1"/>
</dbReference>
<proteinExistence type="predicted"/>
<dbReference type="InParanoid" id="B9SZL6"/>
<evidence type="ECO:0000259" key="1">
    <source>
        <dbReference type="PROSITE" id="PS50053"/>
    </source>
</evidence>
<dbReference type="EMBL" id="EQ974279">
    <property type="protein sequence ID" value="EEF30947.1"/>
    <property type="molecule type" value="Genomic_DNA"/>
</dbReference>
<dbReference type="GO" id="GO:0005654">
    <property type="term" value="C:nucleoplasm"/>
    <property type="evidence" value="ECO:0000318"/>
    <property type="project" value="GO_Central"/>
</dbReference>